<reference evidence="2 3" key="1">
    <citation type="submission" date="2023-04" db="EMBL/GenBank/DDBJ databases">
        <title>Forest soil microbial communities from Buena Vista Peninsula, Colon Province, Panama.</title>
        <authorList>
            <person name="Bouskill N."/>
        </authorList>
    </citation>
    <scope>NUCLEOTIDE SEQUENCE [LARGE SCALE GENOMIC DNA]</scope>
    <source>
        <strain evidence="2 3">CFH S0262</strain>
    </source>
</reference>
<evidence type="ECO:0000313" key="2">
    <source>
        <dbReference type="EMBL" id="MDH6280792.1"/>
    </source>
</evidence>
<feature type="transmembrane region" description="Helical" evidence="1">
    <location>
        <begin position="105"/>
        <end position="130"/>
    </location>
</feature>
<gene>
    <name evidence="2" type="ORF">M2280_002005</name>
</gene>
<feature type="transmembrane region" description="Helical" evidence="1">
    <location>
        <begin position="377"/>
        <end position="399"/>
    </location>
</feature>
<dbReference type="EMBL" id="JARXVC010000004">
    <property type="protein sequence ID" value="MDH6280792.1"/>
    <property type="molecule type" value="Genomic_DNA"/>
</dbReference>
<dbReference type="InterPro" id="IPR011701">
    <property type="entry name" value="MFS"/>
</dbReference>
<feature type="transmembrane region" description="Helical" evidence="1">
    <location>
        <begin position="49"/>
        <end position="69"/>
    </location>
</feature>
<dbReference type="InterPro" id="IPR036259">
    <property type="entry name" value="MFS_trans_sf"/>
</dbReference>
<dbReference type="Proteomes" id="UP001160334">
    <property type="component" value="Unassembled WGS sequence"/>
</dbReference>
<dbReference type="RefSeq" id="WP_280760133.1">
    <property type="nucleotide sequence ID" value="NZ_JARXVC010000004.1"/>
</dbReference>
<feature type="transmembrane region" description="Helical" evidence="1">
    <location>
        <begin position="292"/>
        <end position="312"/>
    </location>
</feature>
<evidence type="ECO:0000313" key="3">
    <source>
        <dbReference type="Proteomes" id="UP001160334"/>
    </source>
</evidence>
<feature type="transmembrane region" description="Helical" evidence="1">
    <location>
        <begin position="81"/>
        <end position="99"/>
    </location>
</feature>
<dbReference type="SUPFAM" id="SSF103473">
    <property type="entry name" value="MFS general substrate transporter"/>
    <property type="match status" value="1"/>
</dbReference>
<feature type="transmembrane region" description="Helical" evidence="1">
    <location>
        <begin position="264"/>
        <end position="285"/>
    </location>
</feature>
<proteinExistence type="predicted"/>
<keyword evidence="1" id="KW-0472">Membrane</keyword>
<evidence type="ECO:0000256" key="1">
    <source>
        <dbReference type="SAM" id="Phobius"/>
    </source>
</evidence>
<accession>A0ABT6M918</accession>
<sequence length="421" mass="41852">MSNEPTVRVPLRLPSATATFVIGIAGCLCVNLSPYLITTLQEALGSDVLTAGWIITATLLASAVTGLALAPICAGPRRVTVARAGLSVAALGFGVAALVPTSTAVTAGLIVGGLGAGCAVAVAGASLAAFTNPDRVAGMNGTVNRAVIGAILAALPLVGLAPINVFGALAIAAVVGIVVSGWLPAAPLIDERPAVDIAEAMPVEVPPTAAAAAASRALPYARAVRIAGYTLLATFALWAVTEESLWAMASIMAETQASLSPEGLSIALSGAAIGGVLSSALLVIVGDRLGRAVPLAVLLVTGGALKIVAGFVTTPTAFIVILIAWSSLYAVAFMYFLSTAAALDPDGRWSARLLSIYLVGSSVTPIVGAALTEALGFQGFGIVLGVATAVLAVPAAAIAHFSTRCERAEGSAVTEPQTVSA</sequence>
<dbReference type="Gene3D" id="1.20.1250.20">
    <property type="entry name" value="MFS general substrate transporter like domains"/>
    <property type="match status" value="2"/>
</dbReference>
<keyword evidence="1" id="KW-0812">Transmembrane</keyword>
<keyword evidence="1" id="KW-1133">Transmembrane helix</keyword>
<feature type="transmembrane region" description="Helical" evidence="1">
    <location>
        <begin position="165"/>
        <end position="183"/>
    </location>
</feature>
<keyword evidence="3" id="KW-1185">Reference proteome</keyword>
<feature type="transmembrane region" description="Helical" evidence="1">
    <location>
        <begin position="318"/>
        <end position="337"/>
    </location>
</feature>
<feature type="transmembrane region" description="Helical" evidence="1">
    <location>
        <begin position="226"/>
        <end position="252"/>
    </location>
</feature>
<organism evidence="2 3">
    <name type="scientific">Prescottella agglutinans</name>
    <dbReference type="NCBI Taxonomy" id="1644129"/>
    <lineage>
        <taxon>Bacteria</taxon>
        <taxon>Bacillati</taxon>
        <taxon>Actinomycetota</taxon>
        <taxon>Actinomycetes</taxon>
        <taxon>Mycobacteriales</taxon>
        <taxon>Nocardiaceae</taxon>
        <taxon>Prescottella</taxon>
    </lineage>
</organism>
<protein>
    <submittedName>
        <fullName evidence="2">MFS family permease</fullName>
    </submittedName>
</protein>
<feature type="transmembrane region" description="Helical" evidence="1">
    <location>
        <begin position="142"/>
        <end position="159"/>
    </location>
</feature>
<dbReference type="Pfam" id="PF07690">
    <property type="entry name" value="MFS_1"/>
    <property type="match status" value="1"/>
</dbReference>
<comment type="caution">
    <text evidence="2">The sequence shown here is derived from an EMBL/GenBank/DDBJ whole genome shotgun (WGS) entry which is preliminary data.</text>
</comment>
<feature type="transmembrane region" description="Helical" evidence="1">
    <location>
        <begin position="349"/>
        <end position="371"/>
    </location>
</feature>
<name>A0ABT6M918_9NOCA</name>
<feature type="transmembrane region" description="Helical" evidence="1">
    <location>
        <begin position="12"/>
        <end position="37"/>
    </location>
</feature>